<dbReference type="EMBL" id="LZPO01017531">
    <property type="protein sequence ID" value="OBS80048.1"/>
    <property type="molecule type" value="Genomic_DNA"/>
</dbReference>
<accession>A0A1A6HNM5</accession>
<keyword evidence="3" id="KW-1003">Cell membrane</keyword>
<name>A0A1A6HNM5_NEOLE</name>
<protein>
    <recommendedName>
        <fullName evidence="15">G-protein coupled receptors family 1 profile domain-containing protein</fullName>
    </recommendedName>
</protein>
<evidence type="ECO:0000256" key="5">
    <source>
        <dbReference type="ARBA" id="ARBA00022692"/>
    </source>
</evidence>
<dbReference type="AlphaFoldDB" id="A0A1A6HNM5"/>
<dbReference type="Proteomes" id="UP000092124">
    <property type="component" value="Unassembled WGS sequence"/>
</dbReference>
<comment type="subcellular location">
    <subcellularLocation>
        <location evidence="1">Cell membrane</location>
        <topology evidence="1">Multi-pass membrane protein</topology>
    </subcellularLocation>
</comment>
<evidence type="ECO:0000313" key="14">
    <source>
        <dbReference type="Proteomes" id="UP000092124"/>
    </source>
</evidence>
<dbReference type="OrthoDB" id="9441485at2759"/>
<feature type="region of interest" description="Disordered" evidence="12">
    <location>
        <begin position="64"/>
        <end position="102"/>
    </location>
</feature>
<evidence type="ECO:0000313" key="13">
    <source>
        <dbReference type="EMBL" id="OBS80048.1"/>
    </source>
</evidence>
<dbReference type="GO" id="GO:0005886">
    <property type="term" value="C:plasma membrane"/>
    <property type="evidence" value="ECO:0007669"/>
    <property type="project" value="UniProtKB-SubCell"/>
</dbReference>
<proteinExistence type="inferred from homology"/>
<comment type="similarity">
    <text evidence="2">Belongs to the G-protein coupled receptor 1 family.</text>
</comment>
<reference evidence="13 14" key="1">
    <citation type="submission" date="2016-06" db="EMBL/GenBank/DDBJ databases">
        <title>The Draft Genome Sequence and Annotation of the Desert Woodrat Neotoma lepida.</title>
        <authorList>
            <person name="Campbell M."/>
            <person name="Oakeson K.F."/>
            <person name="Yandell M."/>
            <person name="Halpert J.R."/>
            <person name="Dearing D."/>
        </authorList>
    </citation>
    <scope>NUCLEOTIDE SEQUENCE [LARGE SCALE GENOMIC DNA]</scope>
    <source>
        <strain evidence="13">417</strain>
        <tissue evidence="13">Liver</tissue>
    </source>
</reference>
<keyword evidence="4" id="KW-0716">Sensory transduction</keyword>
<dbReference type="GO" id="GO:0007608">
    <property type="term" value="P:sensory perception of smell"/>
    <property type="evidence" value="ECO:0007669"/>
    <property type="project" value="UniProtKB-KW"/>
</dbReference>
<evidence type="ECO:0000256" key="8">
    <source>
        <dbReference type="ARBA" id="ARBA00023040"/>
    </source>
</evidence>
<evidence type="ECO:0000256" key="4">
    <source>
        <dbReference type="ARBA" id="ARBA00022606"/>
    </source>
</evidence>
<keyword evidence="6" id="KW-0552">Olfaction</keyword>
<evidence type="ECO:0000256" key="12">
    <source>
        <dbReference type="SAM" id="MobiDB-lite"/>
    </source>
</evidence>
<dbReference type="STRING" id="56216.A0A1A6HNM5"/>
<evidence type="ECO:0000256" key="10">
    <source>
        <dbReference type="ARBA" id="ARBA00023170"/>
    </source>
</evidence>
<organism evidence="13 14">
    <name type="scientific">Neotoma lepida</name>
    <name type="common">Desert woodrat</name>
    <dbReference type="NCBI Taxonomy" id="56216"/>
    <lineage>
        <taxon>Eukaryota</taxon>
        <taxon>Metazoa</taxon>
        <taxon>Chordata</taxon>
        <taxon>Craniata</taxon>
        <taxon>Vertebrata</taxon>
        <taxon>Euteleostomi</taxon>
        <taxon>Mammalia</taxon>
        <taxon>Eutheria</taxon>
        <taxon>Euarchontoglires</taxon>
        <taxon>Glires</taxon>
        <taxon>Rodentia</taxon>
        <taxon>Myomorpha</taxon>
        <taxon>Muroidea</taxon>
        <taxon>Cricetidae</taxon>
        <taxon>Neotominae</taxon>
        <taxon>Neotoma</taxon>
    </lineage>
</organism>
<keyword evidence="11" id="KW-0807">Transducer</keyword>
<dbReference type="SUPFAM" id="SSF81321">
    <property type="entry name" value="Family A G protein-coupled receptor-like"/>
    <property type="match status" value="1"/>
</dbReference>
<evidence type="ECO:0000256" key="9">
    <source>
        <dbReference type="ARBA" id="ARBA00023136"/>
    </source>
</evidence>
<keyword evidence="5" id="KW-0812">Transmembrane</keyword>
<evidence type="ECO:0000256" key="6">
    <source>
        <dbReference type="ARBA" id="ARBA00022725"/>
    </source>
</evidence>
<evidence type="ECO:0000256" key="11">
    <source>
        <dbReference type="ARBA" id="ARBA00023224"/>
    </source>
</evidence>
<keyword evidence="10" id="KW-0675">Receptor</keyword>
<evidence type="ECO:0008006" key="15">
    <source>
        <dbReference type="Google" id="ProtNLM"/>
    </source>
</evidence>
<sequence length="102" mass="11625">MYMAPKSQHPETQQKILSLFYSFFNPMLNPLIYSLRNAEVKDAHRRARCKESQSQLIKEEKIALHPEGKDTHGQSQISVPKHQQAKDKQTPGAESQPGPLET</sequence>
<dbReference type="Gene3D" id="1.10.1220.70">
    <property type="match status" value="1"/>
</dbReference>
<evidence type="ECO:0000256" key="7">
    <source>
        <dbReference type="ARBA" id="ARBA00022989"/>
    </source>
</evidence>
<gene>
    <name evidence="13" type="ORF">A6R68_21752</name>
</gene>
<dbReference type="PANTHER" id="PTHR48018">
    <property type="entry name" value="OLFACTORY RECEPTOR"/>
    <property type="match status" value="1"/>
</dbReference>
<keyword evidence="14" id="KW-1185">Reference proteome</keyword>
<dbReference type="GO" id="GO:0004930">
    <property type="term" value="F:G protein-coupled receptor activity"/>
    <property type="evidence" value="ECO:0007669"/>
    <property type="project" value="UniProtKB-KW"/>
</dbReference>
<evidence type="ECO:0000256" key="3">
    <source>
        <dbReference type="ARBA" id="ARBA00022475"/>
    </source>
</evidence>
<keyword evidence="7" id="KW-1133">Transmembrane helix</keyword>
<keyword evidence="8" id="KW-0297">G-protein coupled receptor</keyword>
<comment type="caution">
    <text evidence="13">The sequence shown here is derived from an EMBL/GenBank/DDBJ whole genome shotgun (WGS) entry which is preliminary data.</text>
</comment>
<evidence type="ECO:0000256" key="2">
    <source>
        <dbReference type="ARBA" id="ARBA00010663"/>
    </source>
</evidence>
<evidence type="ECO:0000256" key="1">
    <source>
        <dbReference type="ARBA" id="ARBA00004651"/>
    </source>
</evidence>
<dbReference type="FunFam" id="1.10.1220.70:FF:000001">
    <property type="entry name" value="Olfactory receptor"/>
    <property type="match status" value="1"/>
</dbReference>
<keyword evidence="9" id="KW-0472">Membrane</keyword>